<dbReference type="InterPro" id="IPR001932">
    <property type="entry name" value="PPM-type_phosphatase-like_dom"/>
</dbReference>
<keyword evidence="4" id="KW-1185">Reference proteome</keyword>
<dbReference type="GO" id="GO:0016791">
    <property type="term" value="F:phosphatase activity"/>
    <property type="evidence" value="ECO:0007669"/>
    <property type="project" value="TreeGrafter"/>
</dbReference>
<evidence type="ECO:0000259" key="2">
    <source>
        <dbReference type="SMART" id="SM00331"/>
    </source>
</evidence>
<dbReference type="EMBL" id="CP072931">
    <property type="protein sequence ID" value="QTZ94563.1"/>
    <property type="molecule type" value="Genomic_DNA"/>
</dbReference>
<dbReference type="Gene3D" id="3.30.450.40">
    <property type="match status" value="1"/>
</dbReference>
<dbReference type="InterPro" id="IPR052016">
    <property type="entry name" value="Bact_Sigma-Reg"/>
</dbReference>
<dbReference type="AlphaFoldDB" id="A0A8B1NIV1"/>
<dbReference type="PANTHER" id="PTHR43156:SF2">
    <property type="entry name" value="STAGE II SPORULATION PROTEIN E"/>
    <property type="match status" value="1"/>
</dbReference>
<dbReference type="InterPro" id="IPR029016">
    <property type="entry name" value="GAF-like_dom_sf"/>
</dbReference>
<dbReference type="SMART" id="SM00331">
    <property type="entry name" value="PP2C_SIG"/>
    <property type="match status" value="1"/>
</dbReference>
<dbReference type="InterPro" id="IPR036457">
    <property type="entry name" value="PPM-type-like_dom_sf"/>
</dbReference>
<dbReference type="Gene3D" id="3.60.40.10">
    <property type="entry name" value="PPM-type phosphatase domain"/>
    <property type="match status" value="1"/>
</dbReference>
<sequence>MIPVPDPSQAPADPGAAVDESRLEELITEAQIVLPVELSALANRCASALGLNTALIYLVDLQQRLLVPLDEALEALPVDASQAGWAYRTVSPRVTDDGDDVLIWLPLVDGAERLGVLAVRTAPLDGSRMRRSRILADLLAMVVTSKRAYSDWIAARTRTATMQLPAEMVRAFLPPRTIGSRQCVSTAVLEPAYDLGGDAFDHAVVKQVLHTMILDGMGHDLASGLATSVAMAGARNARRSGADLPDLVGSVDRALTQWLPDHFCTGVVCRLDADVGELRWINCGHPPPLLIRAKRVLEGALDSPPQPPIGLYVESDPPARQVYETTLEPGDRVLLYTDGVVDARDANGVEFGLERFTDFIIRASAAGERPAEVLRLLIHAILDYQHNSLPDDATILLFEWHPQQPPQHP</sequence>
<dbReference type="KEGG" id="sauh:SU9_026505"/>
<name>A0A8B1NIV1_9ACTN</name>
<dbReference type="SUPFAM" id="SSF81606">
    <property type="entry name" value="PP2C-like"/>
    <property type="match status" value="1"/>
</dbReference>
<dbReference type="Proteomes" id="UP000009036">
    <property type="component" value="Chromosome"/>
</dbReference>
<dbReference type="SUPFAM" id="SSF55781">
    <property type="entry name" value="GAF domain-like"/>
    <property type="match status" value="1"/>
</dbReference>
<evidence type="ECO:0000313" key="3">
    <source>
        <dbReference type="EMBL" id="QTZ94563.1"/>
    </source>
</evidence>
<keyword evidence="1" id="KW-0378">Hydrolase</keyword>
<proteinExistence type="predicted"/>
<dbReference type="Pfam" id="PF07228">
    <property type="entry name" value="SpoIIE"/>
    <property type="match status" value="1"/>
</dbReference>
<dbReference type="OrthoDB" id="4935951at2"/>
<reference evidence="3" key="2">
    <citation type="submission" date="2021-04" db="EMBL/GenBank/DDBJ databases">
        <authorList>
            <person name="Wen M.-L."/>
            <person name="Han X.-L."/>
            <person name="Xiong J."/>
        </authorList>
    </citation>
    <scope>NUCLEOTIDE SEQUENCE</scope>
    <source>
        <strain evidence="3">AGR0001</strain>
    </source>
</reference>
<feature type="domain" description="PPM-type phosphatase" evidence="2">
    <location>
        <begin position="180"/>
        <end position="400"/>
    </location>
</feature>
<evidence type="ECO:0000313" key="4">
    <source>
        <dbReference type="Proteomes" id="UP000009036"/>
    </source>
</evidence>
<reference evidence="3" key="1">
    <citation type="journal article" date="2012" name="J. Bacteriol.">
        <title>Genome Sequence of Streptomyces auratus Strain AGR0001, a Phoslactomycin-Producing Actinomycete.</title>
        <authorList>
            <person name="Han X."/>
            <person name="Li M."/>
            <person name="Ding Z."/>
            <person name="Zhao J."/>
            <person name="Ji K."/>
            <person name="Wen M."/>
            <person name="Lu T."/>
        </authorList>
    </citation>
    <scope>NUCLEOTIDE SEQUENCE</scope>
    <source>
        <strain evidence="3">AGR0001</strain>
    </source>
</reference>
<dbReference type="PANTHER" id="PTHR43156">
    <property type="entry name" value="STAGE II SPORULATION PROTEIN E-RELATED"/>
    <property type="match status" value="1"/>
</dbReference>
<evidence type="ECO:0000256" key="1">
    <source>
        <dbReference type="ARBA" id="ARBA00022801"/>
    </source>
</evidence>
<gene>
    <name evidence="3" type="ORF">SU9_026505</name>
</gene>
<protein>
    <submittedName>
        <fullName evidence="3">Serine/threonine-protein phosphatase</fullName>
    </submittedName>
</protein>
<accession>A0A8B1NIV1</accession>
<organism evidence="3 4">
    <name type="scientific">Streptomyces auratus AGR0001</name>
    <dbReference type="NCBI Taxonomy" id="1160718"/>
    <lineage>
        <taxon>Bacteria</taxon>
        <taxon>Bacillati</taxon>
        <taxon>Actinomycetota</taxon>
        <taxon>Actinomycetes</taxon>
        <taxon>Kitasatosporales</taxon>
        <taxon>Streptomycetaceae</taxon>
        <taxon>Streptomyces</taxon>
    </lineage>
</organism>